<reference evidence="1 2" key="1">
    <citation type="journal article" date="2021" name="Hortic Res">
        <title>High-quality reference genome and annotation aids understanding of berry development for evergreen blueberry (Vaccinium darrowii).</title>
        <authorList>
            <person name="Yu J."/>
            <person name="Hulse-Kemp A.M."/>
            <person name="Babiker E."/>
            <person name="Staton M."/>
        </authorList>
    </citation>
    <scope>NUCLEOTIDE SEQUENCE [LARGE SCALE GENOMIC DNA]</scope>
    <source>
        <strain evidence="2">cv. NJ 8807/NJ 8810</strain>
        <tissue evidence="1">Young leaf</tissue>
    </source>
</reference>
<proteinExistence type="predicted"/>
<evidence type="ECO:0000313" key="1">
    <source>
        <dbReference type="EMBL" id="KAH7861340.1"/>
    </source>
</evidence>
<accession>A0ACB7Z5Z7</accession>
<sequence>MADEVVHKMQNFSLHEEEEDLIVIEDEIYKKVVSECHLSLVGKLLTGRRFNHAAMKETIRRAWGPKCDVKIFDVGENLFHFRFSSEANFLRVLNGGPWSFDNHLLALMKWEAGMKDGQVCFTHIDFWVQIWGLPFELVNPLIAKSIGKHIGEVLAIDDSNSRLERGRFLRVRVRVPLDKPLKRGNNVVCGAGNKVWVDYKYERLSSMCSYCGWLGHEEGDCTAKEKDSREGNLKPSQYGTWLCARMGRGQSSLPIIQNRDKMGEGCDIVPRTLPPNSDDGGSGRANVVEKGAEIVSSEISANHGRDSGLIDLEDNTIVNLNGKEMIISDLVNNFPISKPQKGGKIDGLIGPGAVGPTLDPFMVSSCNSQSISKAAGPISDMALKLNVEGLLDINIATDAGPNSSPSNSALIFSSEKATDAHSKVARTRGRGRGPAPKKRDGCKDAQGTVLGKKRAALDQETDGFVTGATIRNKEQKLDVLASVGGNVGEACHGQPLPSQ</sequence>
<organism evidence="1 2">
    <name type="scientific">Vaccinium darrowii</name>
    <dbReference type="NCBI Taxonomy" id="229202"/>
    <lineage>
        <taxon>Eukaryota</taxon>
        <taxon>Viridiplantae</taxon>
        <taxon>Streptophyta</taxon>
        <taxon>Embryophyta</taxon>
        <taxon>Tracheophyta</taxon>
        <taxon>Spermatophyta</taxon>
        <taxon>Magnoliopsida</taxon>
        <taxon>eudicotyledons</taxon>
        <taxon>Gunneridae</taxon>
        <taxon>Pentapetalae</taxon>
        <taxon>asterids</taxon>
        <taxon>Ericales</taxon>
        <taxon>Ericaceae</taxon>
        <taxon>Vaccinioideae</taxon>
        <taxon>Vaccinieae</taxon>
        <taxon>Vaccinium</taxon>
    </lineage>
</organism>
<keyword evidence="2" id="KW-1185">Reference proteome</keyword>
<protein>
    <submittedName>
        <fullName evidence="1">Uncharacterized protein</fullName>
    </submittedName>
</protein>
<evidence type="ECO:0000313" key="2">
    <source>
        <dbReference type="Proteomes" id="UP000828048"/>
    </source>
</evidence>
<dbReference type="Proteomes" id="UP000828048">
    <property type="component" value="Chromosome 4"/>
</dbReference>
<dbReference type="EMBL" id="CM037154">
    <property type="protein sequence ID" value="KAH7861340.1"/>
    <property type="molecule type" value="Genomic_DNA"/>
</dbReference>
<gene>
    <name evidence="1" type="ORF">Vadar_024815</name>
</gene>
<name>A0ACB7Z5Z7_9ERIC</name>
<comment type="caution">
    <text evidence="1">The sequence shown here is derived from an EMBL/GenBank/DDBJ whole genome shotgun (WGS) entry which is preliminary data.</text>
</comment>